<evidence type="ECO:0000256" key="1">
    <source>
        <dbReference type="ARBA" id="ARBA00004496"/>
    </source>
</evidence>
<evidence type="ECO:0000256" key="4">
    <source>
        <dbReference type="ARBA" id="ARBA00023319"/>
    </source>
</evidence>
<accession>A0A433U971</accession>
<dbReference type="InterPro" id="IPR013098">
    <property type="entry name" value="Ig_I-set"/>
</dbReference>
<feature type="domain" description="Ig-like" evidence="6">
    <location>
        <begin position="1"/>
        <end position="89"/>
    </location>
</feature>
<dbReference type="InterPro" id="IPR003598">
    <property type="entry name" value="Ig_sub2"/>
</dbReference>
<dbReference type="OrthoDB" id="6154562at2759"/>
<dbReference type="GO" id="GO:0005737">
    <property type="term" value="C:cytoplasm"/>
    <property type="evidence" value="ECO:0007669"/>
    <property type="project" value="UniProtKB-SubCell"/>
</dbReference>
<evidence type="ECO:0000256" key="3">
    <source>
        <dbReference type="ARBA" id="ARBA00022490"/>
    </source>
</evidence>
<feature type="non-terminal residue" evidence="7">
    <location>
        <position position="241"/>
    </location>
</feature>
<dbReference type="Pfam" id="PF07679">
    <property type="entry name" value="I-set"/>
    <property type="match status" value="2"/>
</dbReference>
<dbReference type="SUPFAM" id="SSF48726">
    <property type="entry name" value="Immunoglobulin"/>
    <property type="match status" value="2"/>
</dbReference>
<reference evidence="7 8" key="1">
    <citation type="submission" date="2019-01" db="EMBL/GenBank/DDBJ databases">
        <title>A draft genome assembly of the solar-powered sea slug Elysia chlorotica.</title>
        <authorList>
            <person name="Cai H."/>
            <person name="Li Q."/>
            <person name="Fang X."/>
            <person name="Li J."/>
            <person name="Curtis N.E."/>
            <person name="Altenburger A."/>
            <person name="Shibata T."/>
            <person name="Feng M."/>
            <person name="Maeda T."/>
            <person name="Schwartz J.A."/>
            <person name="Shigenobu S."/>
            <person name="Lundholm N."/>
            <person name="Nishiyama T."/>
            <person name="Yang H."/>
            <person name="Hasebe M."/>
            <person name="Li S."/>
            <person name="Pierce S.K."/>
            <person name="Wang J."/>
        </authorList>
    </citation>
    <scope>NUCLEOTIDE SEQUENCE [LARGE SCALE GENOMIC DNA]</scope>
    <source>
        <strain evidence="7">EC2010</strain>
        <tissue evidence="7">Whole organism of an adult</tissue>
    </source>
</reference>
<dbReference type="STRING" id="188477.A0A433U971"/>
<keyword evidence="3" id="KW-0963">Cytoplasm</keyword>
<organism evidence="7 8">
    <name type="scientific">Elysia chlorotica</name>
    <name type="common">Eastern emerald elysia</name>
    <name type="synonym">Sea slug</name>
    <dbReference type="NCBI Taxonomy" id="188477"/>
    <lineage>
        <taxon>Eukaryota</taxon>
        <taxon>Metazoa</taxon>
        <taxon>Spiralia</taxon>
        <taxon>Lophotrochozoa</taxon>
        <taxon>Mollusca</taxon>
        <taxon>Gastropoda</taxon>
        <taxon>Heterobranchia</taxon>
        <taxon>Euthyneura</taxon>
        <taxon>Panpulmonata</taxon>
        <taxon>Sacoglossa</taxon>
        <taxon>Placobranchoidea</taxon>
        <taxon>Plakobranchidae</taxon>
        <taxon>Elysia</taxon>
    </lineage>
</organism>
<dbReference type="PANTHER" id="PTHR47633:SF4">
    <property type="entry name" value="MYOPALLADIN ISOFORM X1"/>
    <property type="match status" value="1"/>
</dbReference>
<feature type="compositionally biased region" description="Low complexity" evidence="5">
    <location>
        <begin position="203"/>
        <end position="220"/>
    </location>
</feature>
<evidence type="ECO:0000313" key="8">
    <source>
        <dbReference type="Proteomes" id="UP000271974"/>
    </source>
</evidence>
<keyword evidence="4" id="KW-0393">Immunoglobulin domain</keyword>
<evidence type="ECO:0000259" key="6">
    <source>
        <dbReference type="PROSITE" id="PS50835"/>
    </source>
</evidence>
<comment type="caution">
    <text evidence="7">The sequence shown here is derived from an EMBL/GenBank/DDBJ whole genome shotgun (WGS) entry which is preliminary data.</text>
</comment>
<feature type="non-terminal residue" evidence="7">
    <location>
        <position position="1"/>
    </location>
</feature>
<proteinExistence type="inferred from homology"/>
<evidence type="ECO:0000256" key="5">
    <source>
        <dbReference type="SAM" id="MobiDB-lite"/>
    </source>
</evidence>
<feature type="domain" description="Ig-like" evidence="6">
    <location>
        <begin position="102"/>
        <end position="190"/>
    </location>
</feature>
<protein>
    <recommendedName>
        <fullName evidence="6">Ig-like domain-containing protein</fullName>
    </recommendedName>
</protein>
<sequence>PVFTKPLRPVRVPESSAVTLEVHFKGIPPPVITWYRDNFEIQPSRDFQISTTETTSTLHVPEVFSEDAGLFTVKAYNKFGMVQCKAKLTVEERETQEKEVPPEFRNLARDTKVIQGEPVTFDCQITGSPPPEVHWTKEGYPLPESPRWKFIKADDVHTMVIFEAQPLDAGVYACVAINSVGKATCTARLTVEKPEKPLPSPKSEPMLESEIEPPYVVEEPPMLDVEEGEPVRFCCTIKGRP</sequence>
<comment type="similarity">
    <text evidence="2">Belongs to the protein kinase superfamily. CAMK Ser/Thr protein kinase family.</text>
</comment>
<dbReference type="InterPro" id="IPR003599">
    <property type="entry name" value="Ig_sub"/>
</dbReference>
<dbReference type="PROSITE" id="PS50835">
    <property type="entry name" value="IG_LIKE"/>
    <property type="match status" value="2"/>
</dbReference>
<gene>
    <name evidence="7" type="ORF">EGW08_001889</name>
</gene>
<comment type="subcellular location">
    <subcellularLocation>
        <location evidence="1">Cytoplasm</location>
    </subcellularLocation>
</comment>
<evidence type="ECO:0000313" key="7">
    <source>
        <dbReference type="EMBL" id="RUS90394.1"/>
    </source>
</evidence>
<dbReference type="Gene3D" id="2.60.40.10">
    <property type="entry name" value="Immunoglobulins"/>
    <property type="match status" value="2"/>
</dbReference>
<dbReference type="FunFam" id="2.60.40.10:FF:000080">
    <property type="entry name" value="Myosin light chain kinase, smooth muscle"/>
    <property type="match status" value="1"/>
</dbReference>
<dbReference type="InterPro" id="IPR013783">
    <property type="entry name" value="Ig-like_fold"/>
</dbReference>
<dbReference type="InterPro" id="IPR036179">
    <property type="entry name" value="Ig-like_dom_sf"/>
</dbReference>
<evidence type="ECO:0000256" key="2">
    <source>
        <dbReference type="ARBA" id="ARBA00006692"/>
    </source>
</evidence>
<dbReference type="PANTHER" id="PTHR47633">
    <property type="entry name" value="IMMUNOGLOBULIN"/>
    <property type="match status" value="1"/>
</dbReference>
<dbReference type="InterPro" id="IPR007110">
    <property type="entry name" value="Ig-like_dom"/>
</dbReference>
<dbReference type="Proteomes" id="UP000271974">
    <property type="component" value="Unassembled WGS sequence"/>
</dbReference>
<dbReference type="FunFam" id="2.60.40.10:FF:000425">
    <property type="entry name" value="Myosin light chain kinase"/>
    <property type="match status" value="1"/>
</dbReference>
<feature type="region of interest" description="Disordered" evidence="5">
    <location>
        <begin position="193"/>
        <end position="222"/>
    </location>
</feature>
<dbReference type="SMART" id="SM00408">
    <property type="entry name" value="IGc2"/>
    <property type="match status" value="2"/>
</dbReference>
<dbReference type="SMART" id="SM00409">
    <property type="entry name" value="IG"/>
    <property type="match status" value="2"/>
</dbReference>
<dbReference type="AlphaFoldDB" id="A0A433U971"/>
<dbReference type="EMBL" id="RQTK01000034">
    <property type="protein sequence ID" value="RUS90394.1"/>
    <property type="molecule type" value="Genomic_DNA"/>
</dbReference>
<name>A0A433U971_ELYCH</name>
<keyword evidence="8" id="KW-1185">Reference proteome</keyword>